<keyword evidence="5 7" id="KW-0574">Periplasm</keyword>
<dbReference type="PANTHER" id="PTHR36307">
    <property type="entry name" value="FLAGELLA BASAL BODY P-RING FORMATION PROTEIN FLGA"/>
    <property type="match status" value="1"/>
</dbReference>
<dbReference type="InterPro" id="IPR036732">
    <property type="entry name" value="AFP_Neu5c_C_sf"/>
</dbReference>
<protein>
    <recommendedName>
        <fullName evidence="3 7">Flagella basal body P-ring formation protein FlgA</fullName>
    </recommendedName>
</protein>
<keyword evidence="9" id="KW-0966">Cell projection</keyword>
<dbReference type="CDD" id="cd11614">
    <property type="entry name" value="SAF_CpaB_FlgA_like"/>
    <property type="match status" value="1"/>
</dbReference>
<dbReference type="Pfam" id="PF13144">
    <property type="entry name" value="ChapFlgA"/>
    <property type="match status" value="1"/>
</dbReference>
<dbReference type="SMART" id="SM00858">
    <property type="entry name" value="SAF"/>
    <property type="match status" value="1"/>
</dbReference>
<evidence type="ECO:0000259" key="8">
    <source>
        <dbReference type="SMART" id="SM00858"/>
    </source>
</evidence>
<evidence type="ECO:0000256" key="6">
    <source>
        <dbReference type="ARBA" id="ARBA00025643"/>
    </source>
</evidence>
<feature type="signal peptide" evidence="7">
    <location>
        <begin position="1"/>
        <end position="22"/>
    </location>
</feature>
<comment type="similarity">
    <text evidence="2 7">Belongs to the FlgA family.</text>
</comment>
<feature type="domain" description="SAF" evidence="8">
    <location>
        <begin position="113"/>
        <end position="175"/>
    </location>
</feature>
<organism evidence="9 10">
    <name type="scientific">Shewanella submarina</name>
    <dbReference type="NCBI Taxonomy" id="2016376"/>
    <lineage>
        <taxon>Bacteria</taxon>
        <taxon>Pseudomonadati</taxon>
        <taxon>Pseudomonadota</taxon>
        <taxon>Gammaproteobacteria</taxon>
        <taxon>Alteromonadales</taxon>
        <taxon>Shewanellaceae</taxon>
        <taxon>Shewanella</taxon>
    </lineage>
</organism>
<feature type="chain" id="PRO_5045008137" description="Flagella basal body P-ring formation protein FlgA" evidence="7">
    <location>
        <begin position="23"/>
        <end position="235"/>
    </location>
</feature>
<comment type="subcellular location">
    <subcellularLocation>
        <location evidence="1 7">Periplasm</location>
    </subcellularLocation>
</comment>
<comment type="function">
    <text evidence="6 7">Involved in the assembly process of the P-ring formation. It may associate with FlgF on the rod constituting a structure essential for the P-ring assembly or may act as a modulator protein for the P-ring assembly.</text>
</comment>
<dbReference type="EMBL" id="JBHRTD010000018">
    <property type="protein sequence ID" value="MFC3140815.1"/>
    <property type="molecule type" value="Genomic_DNA"/>
</dbReference>
<dbReference type="Gene3D" id="2.30.30.760">
    <property type="match status" value="1"/>
</dbReference>
<keyword evidence="4 7" id="KW-0732">Signal</keyword>
<dbReference type="InterPro" id="IPR041231">
    <property type="entry name" value="FlgA_N"/>
</dbReference>
<name>A0ABV7GLA2_9GAMM</name>
<evidence type="ECO:0000313" key="10">
    <source>
        <dbReference type="Proteomes" id="UP001595621"/>
    </source>
</evidence>
<dbReference type="InterPro" id="IPR013974">
    <property type="entry name" value="SAF"/>
</dbReference>
<dbReference type="RefSeq" id="WP_248934654.1">
    <property type="nucleotide sequence ID" value="NZ_JAKILF010000001.1"/>
</dbReference>
<dbReference type="Proteomes" id="UP001595621">
    <property type="component" value="Unassembled WGS sequence"/>
</dbReference>
<reference evidence="10" key="1">
    <citation type="journal article" date="2019" name="Int. J. Syst. Evol. Microbiol.">
        <title>The Global Catalogue of Microorganisms (GCM) 10K type strain sequencing project: providing services to taxonomists for standard genome sequencing and annotation.</title>
        <authorList>
            <consortium name="The Broad Institute Genomics Platform"/>
            <consortium name="The Broad Institute Genome Sequencing Center for Infectious Disease"/>
            <person name="Wu L."/>
            <person name="Ma J."/>
        </authorList>
    </citation>
    <scope>NUCLEOTIDE SEQUENCE [LARGE SCALE GENOMIC DNA]</scope>
    <source>
        <strain evidence="10">KCTC 52277</strain>
    </source>
</reference>
<evidence type="ECO:0000256" key="4">
    <source>
        <dbReference type="ARBA" id="ARBA00022729"/>
    </source>
</evidence>
<evidence type="ECO:0000256" key="2">
    <source>
        <dbReference type="ARBA" id="ARBA00010474"/>
    </source>
</evidence>
<dbReference type="InterPro" id="IPR017585">
    <property type="entry name" value="SAF_FlgA"/>
</dbReference>
<gene>
    <name evidence="9" type="primary">flgA</name>
    <name evidence="9" type="ORF">ACFOE0_21915</name>
</gene>
<sequence length="235" mass="25899">MNIKAFNITATFLLGFCAQVSAQISVPTQEEIHQLAKATVAAKIDNIAGAKVNIEPQMLATRMSPPRCSEPMQGSMASDREIGKNNTVKISCTSPDMDYPWQMFISVRVEILRPVVVADAHLGSGQLIDPDKIRLEWVDQSQLRGSQYEDTQDLVGTRAKRRIAKDSPIFSANVCFVCRGDKVDIMARTDGFMIKTQGEALQDGIVGDSIRIKNSRSNRRLDATIIGIGEVEVKM</sequence>
<dbReference type="Pfam" id="PF17656">
    <property type="entry name" value="ChapFlgA_N"/>
    <property type="match status" value="1"/>
</dbReference>
<evidence type="ECO:0000256" key="3">
    <source>
        <dbReference type="ARBA" id="ARBA00014754"/>
    </source>
</evidence>
<dbReference type="Gene3D" id="3.90.1210.10">
    <property type="entry name" value="Antifreeze-like/N-acetylneuraminic acid synthase C-terminal domain"/>
    <property type="match status" value="1"/>
</dbReference>
<dbReference type="InterPro" id="IPR039246">
    <property type="entry name" value="Flagellar_FlgA"/>
</dbReference>
<dbReference type="SUPFAM" id="SSF51269">
    <property type="entry name" value="AFP III-like domain"/>
    <property type="match status" value="1"/>
</dbReference>
<proteinExistence type="inferred from homology"/>
<keyword evidence="10" id="KW-1185">Reference proteome</keyword>
<keyword evidence="7" id="KW-1005">Bacterial flagellum biogenesis</keyword>
<evidence type="ECO:0000313" key="9">
    <source>
        <dbReference type="EMBL" id="MFC3140815.1"/>
    </source>
</evidence>
<dbReference type="NCBIfam" id="TIGR03170">
    <property type="entry name" value="flgA_cterm"/>
    <property type="match status" value="1"/>
</dbReference>
<evidence type="ECO:0000256" key="5">
    <source>
        <dbReference type="ARBA" id="ARBA00022764"/>
    </source>
</evidence>
<keyword evidence="9" id="KW-0969">Cilium</keyword>
<comment type="caution">
    <text evidence="9">The sequence shown here is derived from an EMBL/GenBank/DDBJ whole genome shotgun (WGS) entry which is preliminary data.</text>
</comment>
<dbReference type="PANTHER" id="PTHR36307:SF1">
    <property type="entry name" value="FLAGELLA BASAL BODY P-RING FORMATION PROTEIN FLGA"/>
    <property type="match status" value="1"/>
</dbReference>
<keyword evidence="9" id="KW-0282">Flagellum</keyword>
<evidence type="ECO:0000256" key="7">
    <source>
        <dbReference type="RuleBase" id="RU362063"/>
    </source>
</evidence>
<accession>A0ABV7GLA2</accession>
<evidence type="ECO:0000256" key="1">
    <source>
        <dbReference type="ARBA" id="ARBA00004418"/>
    </source>
</evidence>